<dbReference type="InterPro" id="IPR020846">
    <property type="entry name" value="MFS_dom"/>
</dbReference>
<feature type="transmembrane region" description="Helical" evidence="5">
    <location>
        <begin position="76"/>
        <end position="96"/>
    </location>
</feature>
<feature type="transmembrane region" description="Helical" evidence="5">
    <location>
        <begin position="271"/>
        <end position="292"/>
    </location>
</feature>
<keyword evidence="3 5" id="KW-1133">Transmembrane helix</keyword>
<evidence type="ECO:0000256" key="3">
    <source>
        <dbReference type="ARBA" id="ARBA00022989"/>
    </source>
</evidence>
<feature type="domain" description="Major facilitator superfamily (MFS) profile" evidence="6">
    <location>
        <begin position="42"/>
        <end position="416"/>
    </location>
</feature>
<feature type="transmembrane region" description="Helical" evidence="5">
    <location>
        <begin position="390"/>
        <end position="411"/>
    </location>
</feature>
<organism evidence="7 8">
    <name type="scientific">Dactylosporangium siamense</name>
    <dbReference type="NCBI Taxonomy" id="685454"/>
    <lineage>
        <taxon>Bacteria</taxon>
        <taxon>Bacillati</taxon>
        <taxon>Actinomycetota</taxon>
        <taxon>Actinomycetes</taxon>
        <taxon>Micromonosporales</taxon>
        <taxon>Micromonosporaceae</taxon>
        <taxon>Dactylosporangium</taxon>
    </lineage>
</organism>
<feature type="transmembrane region" description="Helical" evidence="5">
    <location>
        <begin position="44"/>
        <end position="64"/>
    </location>
</feature>
<dbReference type="PANTHER" id="PTHR23514:SF13">
    <property type="entry name" value="INNER MEMBRANE PROTEIN YBJJ"/>
    <property type="match status" value="1"/>
</dbReference>
<feature type="transmembrane region" description="Helical" evidence="5">
    <location>
        <begin position="238"/>
        <end position="259"/>
    </location>
</feature>
<dbReference type="Proteomes" id="UP000660611">
    <property type="component" value="Unassembled WGS sequence"/>
</dbReference>
<dbReference type="Gene3D" id="1.20.1250.20">
    <property type="entry name" value="MFS general substrate transporter like domains"/>
    <property type="match status" value="2"/>
</dbReference>
<evidence type="ECO:0000313" key="7">
    <source>
        <dbReference type="EMBL" id="GIG41963.1"/>
    </source>
</evidence>
<proteinExistence type="predicted"/>
<gene>
    <name evidence="7" type="ORF">Dsi01nite_000040</name>
</gene>
<sequence length="429" mass="43746">MDGFAELHKLMLNAGRCRRIGGTTPAVPWSAAVPQRSVLVRARVATALLFLLFGITLGAWTVRIPAIKRDLSLDDGGLSIALLAFAAGAITGMQLTGRLVDRFGSRRVMLPVAFAEGLVLIPPAYAPNLATLAAALFVFGAVHGTLNIAMNAHAIEVQRAWQRPIMSSFHAVYSIGGFIGASAGGLFAHAGVGPRTTFTAVGGTMLAFAAWSAWWALPRTAPAPRSTEPSGQDGPVRGVLFLGVLVCCALVGEGAAADWSAVYLRDNLHSSAGFAAAAFAAFSVAMTVTRLFGDRLTTRFGPVLLVRASGLLAAGGLGAALLIDAPPAGVAGFACLGAGMALIAPQVYSAAGDRNPDAAGRALARVVGIGYLGFLLGPVVIGGASKAVGLPGALAIPVVLSLFVAATAPALRPRRPSPTNPADLTTTIS</sequence>
<feature type="transmembrane region" description="Helical" evidence="5">
    <location>
        <begin position="329"/>
        <end position="351"/>
    </location>
</feature>
<feature type="transmembrane region" description="Helical" evidence="5">
    <location>
        <begin position="363"/>
        <end position="384"/>
    </location>
</feature>
<dbReference type="PANTHER" id="PTHR23514">
    <property type="entry name" value="BYPASS OF STOP CODON PROTEIN 6"/>
    <property type="match status" value="1"/>
</dbReference>
<evidence type="ECO:0000259" key="6">
    <source>
        <dbReference type="PROSITE" id="PS50850"/>
    </source>
</evidence>
<reference evidence="7" key="1">
    <citation type="submission" date="2021-01" db="EMBL/GenBank/DDBJ databases">
        <title>Whole genome shotgun sequence of Dactylosporangium siamense NBRC 106093.</title>
        <authorList>
            <person name="Komaki H."/>
            <person name="Tamura T."/>
        </authorList>
    </citation>
    <scope>NUCLEOTIDE SEQUENCE</scope>
    <source>
        <strain evidence="7">NBRC 106093</strain>
    </source>
</reference>
<dbReference type="AlphaFoldDB" id="A0A919PGT4"/>
<dbReference type="InterPro" id="IPR011701">
    <property type="entry name" value="MFS"/>
</dbReference>
<evidence type="ECO:0000313" key="8">
    <source>
        <dbReference type="Proteomes" id="UP000660611"/>
    </source>
</evidence>
<dbReference type="Pfam" id="PF07690">
    <property type="entry name" value="MFS_1"/>
    <property type="match status" value="2"/>
</dbReference>
<comment type="caution">
    <text evidence="7">The sequence shown here is derived from an EMBL/GenBank/DDBJ whole genome shotgun (WGS) entry which is preliminary data.</text>
</comment>
<feature type="transmembrane region" description="Helical" evidence="5">
    <location>
        <begin position="108"/>
        <end position="126"/>
    </location>
</feature>
<keyword evidence="8" id="KW-1185">Reference proteome</keyword>
<feature type="transmembrane region" description="Helical" evidence="5">
    <location>
        <begin position="304"/>
        <end position="323"/>
    </location>
</feature>
<evidence type="ECO:0000256" key="4">
    <source>
        <dbReference type="ARBA" id="ARBA00023136"/>
    </source>
</evidence>
<dbReference type="InterPro" id="IPR051788">
    <property type="entry name" value="MFS_Transporter"/>
</dbReference>
<keyword evidence="2 5" id="KW-0812">Transmembrane</keyword>
<feature type="transmembrane region" description="Helical" evidence="5">
    <location>
        <begin position="198"/>
        <end position="217"/>
    </location>
</feature>
<dbReference type="GO" id="GO:0022857">
    <property type="term" value="F:transmembrane transporter activity"/>
    <property type="evidence" value="ECO:0007669"/>
    <property type="project" value="InterPro"/>
</dbReference>
<keyword evidence="4 5" id="KW-0472">Membrane</keyword>
<name>A0A919PGT4_9ACTN</name>
<accession>A0A919PGT4</accession>
<evidence type="ECO:0000256" key="2">
    <source>
        <dbReference type="ARBA" id="ARBA00022692"/>
    </source>
</evidence>
<dbReference type="CDD" id="cd17393">
    <property type="entry name" value="MFS_MosC_like"/>
    <property type="match status" value="1"/>
</dbReference>
<evidence type="ECO:0000256" key="1">
    <source>
        <dbReference type="ARBA" id="ARBA00004651"/>
    </source>
</evidence>
<dbReference type="PROSITE" id="PS50850">
    <property type="entry name" value="MFS"/>
    <property type="match status" value="1"/>
</dbReference>
<dbReference type="GO" id="GO:0005886">
    <property type="term" value="C:plasma membrane"/>
    <property type="evidence" value="ECO:0007669"/>
    <property type="project" value="UniProtKB-SubCell"/>
</dbReference>
<dbReference type="InterPro" id="IPR036259">
    <property type="entry name" value="MFS_trans_sf"/>
</dbReference>
<protein>
    <submittedName>
        <fullName evidence="7">MFS transporter</fullName>
    </submittedName>
</protein>
<feature type="transmembrane region" description="Helical" evidence="5">
    <location>
        <begin position="132"/>
        <end position="150"/>
    </location>
</feature>
<feature type="transmembrane region" description="Helical" evidence="5">
    <location>
        <begin position="171"/>
        <end position="192"/>
    </location>
</feature>
<comment type="subcellular location">
    <subcellularLocation>
        <location evidence="1">Cell membrane</location>
        <topology evidence="1">Multi-pass membrane protein</topology>
    </subcellularLocation>
</comment>
<dbReference type="EMBL" id="BONQ01000001">
    <property type="protein sequence ID" value="GIG41963.1"/>
    <property type="molecule type" value="Genomic_DNA"/>
</dbReference>
<evidence type="ECO:0000256" key="5">
    <source>
        <dbReference type="SAM" id="Phobius"/>
    </source>
</evidence>
<dbReference type="SUPFAM" id="SSF103473">
    <property type="entry name" value="MFS general substrate transporter"/>
    <property type="match status" value="1"/>
</dbReference>